<evidence type="ECO:0000313" key="2">
    <source>
        <dbReference type="Proteomes" id="UP000236745"/>
    </source>
</evidence>
<dbReference type="RefSeq" id="WP_104001979.1">
    <property type="nucleotide sequence ID" value="NZ_FNVQ01000001.1"/>
</dbReference>
<name>A0A1H5WGE6_9GAMM</name>
<dbReference type="OrthoDB" id="1491115at2"/>
<sequence length="427" mass="47661">MSSAFAHDRASQVITALEKFNAGLEPSLRQEKYAKMADSAFSFFRGSNHLYWRDVYRDWHFSLYGGSCQTQTWLLGDAHLLNFGAYGSHDEVVRYGLDDFDDAFVGDYQYDLWRLGISLVLAMEEEGKSRDSIVKALEALAKSYLDALSRDDELRGWVATPDSAEGLLGDFLHKLVDKKSRARMLDKWTSVDDEGRRYFSADHPKLELLPAEVKSRLVEALVAYQESLDDEVPGHSHQHFKVKDVARRTGAGIGSLGNDRYYALIDSGEDGEDVILDIKVQQAPAVIAVLSDREQAGYASLYRHEAERHGLAFKALAHNPDPYVGWLSFDGQVFSVRERSPFKADFPLDTLSKGKEWREMAANWASILAASHLRGAMALGCASFATAVLDKAEDLAGFTGLFVETCLGYARCAHRDYEVLLGCLEDS</sequence>
<dbReference type="InterPro" id="IPR011009">
    <property type="entry name" value="Kinase-like_dom_sf"/>
</dbReference>
<evidence type="ECO:0000313" key="1">
    <source>
        <dbReference type="EMBL" id="SEF98515.1"/>
    </source>
</evidence>
<protein>
    <submittedName>
        <fullName evidence="1">Uncharacterized conserved protein, DUF2252 family</fullName>
    </submittedName>
</protein>
<dbReference type="AlphaFoldDB" id="A0A1H5WGE6"/>
<organism evidence="1 2">
    <name type="scientific">Marinobacterium lutimaris</name>
    <dbReference type="NCBI Taxonomy" id="568106"/>
    <lineage>
        <taxon>Bacteria</taxon>
        <taxon>Pseudomonadati</taxon>
        <taxon>Pseudomonadota</taxon>
        <taxon>Gammaproteobacteria</taxon>
        <taxon>Oceanospirillales</taxon>
        <taxon>Oceanospirillaceae</taxon>
        <taxon>Marinobacterium</taxon>
    </lineage>
</organism>
<dbReference type="Pfam" id="PF10009">
    <property type="entry name" value="DUF2252"/>
    <property type="match status" value="1"/>
</dbReference>
<dbReference type="PANTHER" id="PTHR39441:SF1">
    <property type="entry name" value="DUF2252 DOMAIN-CONTAINING PROTEIN"/>
    <property type="match status" value="1"/>
</dbReference>
<dbReference type="PANTHER" id="PTHR39441">
    <property type="entry name" value="DUF2252 DOMAIN-CONTAINING PROTEIN"/>
    <property type="match status" value="1"/>
</dbReference>
<gene>
    <name evidence="1" type="ORF">SAMN05444390_1011039</name>
</gene>
<dbReference type="Proteomes" id="UP000236745">
    <property type="component" value="Unassembled WGS sequence"/>
</dbReference>
<dbReference type="EMBL" id="FNVQ01000001">
    <property type="protein sequence ID" value="SEF98515.1"/>
    <property type="molecule type" value="Genomic_DNA"/>
</dbReference>
<reference evidence="1 2" key="1">
    <citation type="submission" date="2016-10" db="EMBL/GenBank/DDBJ databases">
        <authorList>
            <person name="de Groot N.N."/>
        </authorList>
    </citation>
    <scope>NUCLEOTIDE SEQUENCE [LARGE SCALE GENOMIC DNA]</scope>
    <source>
        <strain evidence="1 2">DSM 22012</strain>
    </source>
</reference>
<proteinExistence type="predicted"/>
<keyword evidence="2" id="KW-1185">Reference proteome</keyword>
<dbReference type="InterPro" id="IPR018721">
    <property type="entry name" value="DUF2252"/>
</dbReference>
<dbReference type="SUPFAM" id="SSF56112">
    <property type="entry name" value="Protein kinase-like (PK-like)"/>
    <property type="match status" value="1"/>
</dbReference>
<accession>A0A1H5WGE6</accession>